<feature type="domain" description="HTH psq-type" evidence="5">
    <location>
        <begin position="34"/>
        <end position="73"/>
    </location>
</feature>
<dbReference type="InterPro" id="IPR009057">
    <property type="entry name" value="Homeodomain-like_sf"/>
</dbReference>
<dbReference type="EnsemblMetazoa" id="XM_038014374.1">
    <property type="protein sequence ID" value="XP_037870302.1"/>
    <property type="gene ID" value="LOC110385082"/>
</dbReference>
<evidence type="ECO:0000259" key="5">
    <source>
        <dbReference type="Pfam" id="PF04218"/>
    </source>
</evidence>
<dbReference type="Pfam" id="PF04218">
    <property type="entry name" value="CENP-B_N"/>
    <property type="match status" value="1"/>
</dbReference>
<dbReference type="InterPro" id="IPR007889">
    <property type="entry name" value="HTH_Psq"/>
</dbReference>
<keyword evidence="3" id="KW-0539">Nucleus</keyword>
<organism evidence="6 7">
    <name type="scientific">Bombyx mori</name>
    <name type="common">Silk moth</name>
    <dbReference type="NCBI Taxonomy" id="7091"/>
    <lineage>
        <taxon>Eukaryota</taxon>
        <taxon>Metazoa</taxon>
        <taxon>Ecdysozoa</taxon>
        <taxon>Arthropoda</taxon>
        <taxon>Hexapoda</taxon>
        <taxon>Insecta</taxon>
        <taxon>Pterygota</taxon>
        <taxon>Neoptera</taxon>
        <taxon>Endopterygota</taxon>
        <taxon>Lepidoptera</taxon>
        <taxon>Glossata</taxon>
        <taxon>Ditrysia</taxon>
        <taxon>Bombycoidea</taxon>
        <taxon>Bombycidae</taxon>
        <taxon>Bombycinae</taxon>
        <taxon>Bombyx</taxon>
    </lineage>
</organism>
<proteinExistence type="predicted"/>
<dbReference type="GO" id="GO:0005634">
    <property type="term" value="C:nucleus"/>
    <property type="evidence" value="ECO:0007669"/>
    <property type="project" value="UniProtKB-SubCell"/>
</dbReference>
<dbReference type="SUPFAM" id="SSF46689">
    <property type="entry name" value="Homeodomain-like"/>
    <property type="match status" value="1"/>
</dbReference>
<reference evidence="6" key="2">
    <citation type="submission" date="2022-06" db="UniProtKB">
        <authorList>
            <consortium name="EnsemblMetazoa"/>
        </authorList>
    </citation>
    <scope>IDENTIFICATION</scope>
    <source>
        <strain evidence="6">p50T (Dazao)</strain>
    </source>
</reference>
<keyword evidence="2" id="KW-0238">DNA-binding</keyword>
<comment type="subcellular location">
    <subcellularLocation>
        <location evidence="1">Nucleus</location>
    </subcellularLocation>
</comment>
<reference evidence="7" key="1">
    <citation type="journal article" date="2008" name="Insect Biochem. Mol. Biol.">
        <title>The genome of a lepidopteran model insect, the silkworm Bombyx mori.</title>
        <authorList>
            <consortium name="International Silkworm Genome Consortium"/>
        </authorList>
    </citation>
    <scope>NUCLEOTIDE SEQUENCE [LARGE SCALE GENOMIC DNA]</scope>
    <source>
        <strain evidence="7">p50T</strain>
    </source>
</reference>
<keyword evidence="7" id="KW-1185">Reference proteome</keyword>
<evidence type="ECO:0000313" key="7">
    <source>
        <dbReference type="Proteomes" id="UP000005204"/>
    </source>
</evidence>
<accession>A0A8R2M1B4</accession>
<name>A0A8R2M1B4_BOMMO</name>
<dbReference type="Gene3D" id="1.10.10.60">
    <property type="entry name" value="Homeodomain-like"/>
    <property type="match status" value="1"/>
</dbReference>
<protein>
    <recommendedName>
        <fullName evidence="8">HTH psq-type domain-containing protein</fullName>
    </recommendedName>
</protein>
<evidence type="ECO:0000256" key="3">
    <source>
        <dbReference type="ARBA" id="ARBA00023242"/>
    </source>
</evidence>
<feature type="domain" description="HTH CENPB-type" evidence="4">
    <location>
        <begin position="90"/>
        <end position="121"/>
    </location>
</feature>
<evidence type="ECO:0000313" key="6">
    <source>
        <dbReference type="EnsemblMetazoa" id="XP_037870302.1"/>
    </source>
</evidence>
<dbReference type="Pfam" id="PF03221">
    <property type="entry name" value="HTH_Tnp_Tc5"/>
    <property type="match status" value="1"/>
</dbReference>
<evidence type="ECO:0000256" key="2">
    <source>
        <dbReference type="ARBA" id="ARBA00023125"/>
    </source>
</evidence>
<evidence type="ECO:0008006" key="8">
    <source>
        <dbReference type="Google" id="ProtNLM"/>
    </source>
</evidence>
<sequence>MSFWNPGTKNEEDLSQLMHIFPKKGYKKIGPLTKLQIINALDNGQCKMEIAKKYGVNPQTISNMYRKKEYILHKYTQTYSTLVQDVRSVDLDKVLFEWFKSETQNGNTINEEQLQSKATNLRNYFG</sequence>
<dbReference type="Proteomes" id="UP000005204">
    <property type="component" value="Unassembled WGS sequence"/>
</dbReference>
<evidence type="ECO:0000259" key="4">
    <source>
        <dbReference type="Pfam" id="PF03221"/>
    </source>
</evidence>
<dbReference type="GO" id="GO:0003677">
    <property type="term" value="F:DNA binding"/>
    <property type="evidence" value="ECO:0007669"/>
    <property type="project" value="UniProtKB-KW"/>
</dbReference>
<dbReference type="AlphaFoldDB" id="A0A8R2M1B4"/>
<dbReference type="InterPro" id="IPR006600">
    <property type="entry name" value="HTH_CenpB_DNA-bd_dom"/>
</dbReference>
<evidence type="ECO:0000256" key="1">
    <source>
        <dbReference type="ARBA" id="ARBA00004123"/>
    </source>
</evidence>